<keyword evidence="2" id="KW-1185">Reference proteome</keyword>
<evidence type="ECO:0000313" key="2">
    <source>
        <dbReference type="Proteomes" id="UP000501060"/>
    </source>
</evidence>
<proteinExistence type="predicted"/>
<organism evidence="1 2">
    <name type="scientific">Mycoplasma phocoenae</name>
    <dbReference type="NCBI Taxonomy" id="754517"/>
    <lineage>
        <taxon>Bacteria</taxon>
        <taxon>Bacillati</taxon>
        <taxon>Mycoplasmatota</taxon>
        <taxon>Mollicutes</taxon>
        <taxon>Mycoplasmataceae</taxon>
        <taxon>Mycoplasma</taxon>
    </lineage>
</organism>
<dbReference type="Proteomes" id="UP000501060">
    <property type="component" value="Chromosome"/>
</dbReference>
<dbReference type="AlphaFoldDB" id="A0A858U6A5"/>
<accession>A0A858U6A5</accession>
<dbReference type="EMBL" id="CP051481">
    <property type="protein sequence ID" value="QJG66795.1"/>
    <property type="molecule type" value="Genomic_DNA"/>
</dbReference>
<name>A0A858U6A5_9MOLU</name>
<reference evidence="1 2" key="1">
    <citation type="submission" date="2020-04" db="EMBL/GenBank/DDBJ databases">
        <title>Novel Mycoplasma species detected in Phocoena phocoena (harbor porpoise) from the USA.</title>
        <authorList>
            <person name="Volokhov D.V."/>
        </authorList>
    </citation>
    <scope>NUCLEOTIDE SEQUENCE [LARGE SCALE GENOMIC DNA]</scope>
    <source>
        <strain evidence="1 2">Phocoena C-264-GEN</strain>
    </source>
</reference>
<evidence type="ECO:0008006" key="3">
    <source>
        <dbReference type="Google" id="ProtNLM"/>
    </source>
</evidence>
<dbReference type="RefSeq" id="WP_169604846.1">
    <property type="nucleotide sequence ID" value="NZ_CP051481.1"/>
</dbReference>
<gene>
    <name evidence="1" type="ORF">HGG69_00405</name>
</gene>
<protein>
    <recommendedName>
        <fullName evidence="3">Spermidine/putrescine transport system substrate-binding protein</fullName>
    </recommendedName>
</protein>
<sequence length="547" mass="64440">MKKQKFSLFKSVKALFVFLFLLLMSVGLSGVIALKIQTPYRVSIYNYESYLSKPIINMLNKRYSYRVFGEINEFTRAIHQGKTVGGVGSDFQIANLTLKGKLKKINYDILFDDLPDKNNIESRKKIIESKFTPVVNEHIEKYQKWIIEQIKKINPENVVNNETTNFKPYLYYKSNKPKTDENIIGFEVDNIEGIDLFYEFLVPYFIQDKVVAFNVNKNYRKHINLFDLEKLKNDNWTNIYKTLKENGYKHFGWTNSFYDNLMLGQFYDIENKNGQFTKNGLEEINNSNIDSILNNMNQLIKECTGGTFTDSSINKLATNGFELVNDLIDPKPNKLDVALMYNGDVLDAFNSHDNFTQLKDGENIDYIKPKNNMLLIDAWIISKEVNDEDSNSLLHDLRDTVFDSINLSYEQLVTKYYENVLKLIKEKDKNIDSNQLKKQLFNEDHSIKSINEINDDFYSKNYNEFKTFDFLWTIQNFDILNYTTTFNGIYKFLNDYYFLNQNKSVNKKAMNIFQINKNKQINYQIYKPINDKTRTQIIEKYFESTHS</sequence>
<evidence type="ECO:0000313" key="1">
    <source>
        <dbReference type="EMBL" id="QJG66795.1"/>
    </source>
</evidence>
<dbReference type="KEGG" id="mphe:HGG69_00405"/>